<comment type="caution">
    <text evidence="1">The sequence shown here is derived from an EMBL/GenBank/DDBJ whole genome shotgun (WGS) entry which is preliminary data.</text>
</comment>
<evidence type="ECO:0000313" key="2">
    <source>
        <dbReference type="Proteomes" id="UP000094819"/>
    </source>
</evidence>
<dbReference type="AlphaFoldDB" id="A0A1E3ISB2"/>
<dbReference type="Proteomes" id="UP000094819">
    <property type="component" value="Unassembled WGS sequence"/>
</dbReference>
<name>A0A1E3ISB2_9TREE</name>
<dbReference type="RefSeq" id="XP_019029971.1">
    <property type="nucleotide sequence ID" value="XM_019177932.1"/>
</dbReference>
<accession>A0A1E3ISB2</accession>
<evidence type="ECO:0000313" key="1">
    <source>
        <dbReference type="EMBL" id="ODN91345.1"/>
    </source>
</evidence>
<organism evidence="1 2">
    <name type="scientific">Cryptococcus wingfieldii CBS 7118</name>
    <dbReference type="NCBI Taxonomy" id="1295528"/>
    <lineage>
        <taxon>Eukaryota</taxon>
        <taxon>Fungi</taxon>
        <taxon>Dikarya</taxon>
        <taxon>Basidiomycota</taxon>
        <taxon>Agaricomycotina</taxon>
        <taxon>Tremellomycetes</taxon>
        <taxon>Tremellales</taxon>
        <taxon>Cryptococcaceae</taxon>
        <taxon>Cryptococcus</taxon>
    </lineage>
</organism>
<keyword evidence="2" id="KW-1185">Reference proteome</keyword>
<proteinExistence type="predicted"/>
<dbReference type="OrthoDB" id="10410695at2759"/>
<gene>
    <name evidence="1" type="ORF">L198_05856</name>
</gene>
<dbReference type="EMBL" id="AWGH01000019">
    <property type="protein sequence ID" value="ODN91345.1"/>
    <property type="molecule type" value="Genomic_DNA"/>
</dbReference>
<reference evidence="1 2" key="1">
    <citation type="submission" date="2016-06" db="EMBL/GenBank/DDBJ databases">
        <title>Evolution of pathogenesis and genome organization in the Tremellales.</title>
        <authorList>
            <person name="Cuomo C."/>
            <person name="Litvintseva A."/>
            <person name="Heitman J."/>
            <person name="Chen Y."/>
            <person name="Sun S."/>
            <person name="Springer D."/>
            <person name="Dromer F."/>
            <person name="Young S."/>
            <person name="Zeng Q."/>
            <person name="Chapman S."/>
            <person name="Gujja S."/>
            <person name="Saif S."/>
            <person name="Birren B."/>
        </authorList>
    </citation>
    <scope>NUCLEOTIDE SEQUENCE [LARGE SCALE GENOMIC DNA]</scope>
    <source>
        <strain evidence="1 2">CBS 7118</strain>
    </source>
</reference>
<protein>
    <submittedName>
        <fullName evidence="1">Uncharacterized protein</fullName>
    </submittedName>
</protein>
<sequence>MINDFGAPAAENQKGRHLIEFSDPKIESHNILHIFLTAITPQKDLFKPMVPSDRRVVQEIRCYKGRNQNVITPIDIFVAAAQLDLPYVAAKVIEVYTIADIVSKVPVTWPVLSSHAEFDIENLEPKAWEMIPGIYMRALYRASTPFYPLQSPHSANNYCTRCRQYTTKNSQKAAKFLEEVLAPSKE</sequence>
<dbReference type="GeneID" id="30195068"/>